<dbReference type="EMBL" id="QRAL01000038">
    <property type="protein sequence ID" value="RSU51055.1"/>
    <property type="molecule type" value="Genomic_DNA"/>
</dbReference>
<comment type="caution">
    <text evidence="1">The sequence shown here is derived from an EMBL/GenBank/DDBJ whole genome shotgun (WGS) entry which is preliminary data.</text>
</comment>
<evidence type="ECO:0000313" key="2">
    <source>
        <dbReference type="Proteomes" id="UP000287401"/>
    </source>
</evidence>
<dbReference type="Proteomes" id="UP000287401">
    <property type="component" value="Unassembled WGS sequence"/>
</dbReference>
<reference evidence="1 2" key="1">
    <citation type="submission" date="2018-07" db="EMBL/GenBank/DDBJ databases">
        <title>Genomic and Epidemiologic Investigation of an Indolent Hospital Outbreak.</title>
        <authorList>
            <person name="Johnson R.C."/>
            <person name="Deming C."/>
            <person name="Conlan S."/>
            <person name="Zellmer C.J."/>
            <person name="Michelin A.V."/>
            <person name="Lee-Lin S."/>
            <person name="Thomas P.J."/>
            <person name="Park M."/>
            <person name="Weingarten R.A."/>
            <person name="Less J."/>
            <person name="Dekker J.P."/>
            <person name="Frank K.M."/>
            <person name="Musser K.A."/>
            <person name="Mcquiston J.R."/>
            <person name="Henderson D.K."/>
            <person name="Lau A.F."/>
            <person name="Palmore T.N."/>
            <person name="Segre J.A."/>
        </authorList>
    </citation>
    <scope>NUCLEOTIDE SEQUENCE [LARGE SCALE GENOMIC DNA]</scope>
    <source>
        <strain evidence="1 2">SK-NIH.Env6_1116</strain>
    </source>
</reference>
<protein>
    <submittedName>
        <fullName evidence="1">Uncharacterized protein</fullName>
    </submittedName>
</protein>
<sequence>MAPIQVAPIFSLASPDDVEEETSDVALLHRISVELIGEQDLGELYSKIVAAAVAITQSQFGTMQRLCPPGDPSGHGGELQLLAHCNLPRKPRNFGDG</sequence>
<name>A0A430BJD8_SPHYA</name>
<accession>A0A430BJD8</accession>
<evidence type="ECO:0000313" key="1">
    <source>
        <dbReference type="EMBL" id="RSU51055.1"/>
    </source>
</evidence>
<gene>
    <name evidence="1" type="ORF">DAH51_22440</name>
</gene>
<organism evidence="1 2">
    <name type="scientific">Sphingobium yanoikuyae</name>
    <name type="common">Sphingomonas yanoikuyae</name>
    <dbReference type="NCBI Taxonomy" id="13690"/>
    <lineage>
        <taxon>Bacteria</taxon>
        <taxon>Pseudomonadati</taxon>
        <taxon>Pseudomonadota</taxon>
        <taxon>Alphaproteobacteria</taxon>
        <taxon>Sphingomonadales</taxon>
        <taxon>Sphingomonadaceae</taxon>
        <taxon>Sphingobium</taxon>
    </lineage>
</organism>
<dbReference type="AlphaFoldDB" id="A0A430BJD8"/>
<dbReference type="RefSeq" id="WP_017500192.1">
    <property type="nucleotide sequence ID" value="NZ_QRAL01000038.1"/>
</dbReference>
<proteinExistence type="predicted"/>